<reference evidence="1" key="1">
    <citation type="submission" date="2022-01" db="EMBL/GenBank/DDBJ databases">
        <authorList>
            <person name="King R."/>
        </authorList>
    </citation>
    <scope>NUCLEOTIDE SEQUENCE</scope>
</reference>
<dbReference type="GO" id="GO:0005783">
    <property type="term" value="C:endoplasmic reticulum"/>
    <property type="evidence" value="ECO:0007669"/>
    <property type="project" value="TreeGrafter"/>
</dbReference>
<dbReference type="AlphaFoldDB" id="A0A9N9QSR6"/>
<dbReference type="GO" id="GO:0006890">
    <property type="term" value="P:retrograde vesicle-mediated transport, Golgi to endoplasmic reticulum"/>
    <property type="evidence" value="ECO:0007669"/>
    <property type="project" value="InterPro"/>
</dbReference>
<dbReference type="EMBL" id="OU892284">
    <property type="protein sequence ID" value="CAG9772846.1"/>
    <property type="molecule type" value="Genomic_DNA"/>
</dbReference>
<dbReference type="PANTHER" id="PTHR12825">
    <property type="entry name" value="BNIP1-RELATED"/>
    <property type="match status" value="1"/>
</dbReference>
<evidence type="ECO:0000313" key="1">
    <source>
        <dbReference type="EMBL" id="CAG9772846.1"/>
    </source>
</evidence>
<gene>
    <name evidence="1" type="ORF">CEUTPL_LOCUS13248</name>
</gene>
<dbReference type="OrthoDB" id="46868at2759"/>
<name>A0A9N9QSR6_9CUCU</name>
<organism evidence="1 2">
    <name type="scientific">Ceutorhynchus assimilis</name>
    <name type="common">cabbage seed weevil</name>
    <dbReference type="NCBI Taxonomy" id="467358"/>
    <lineage>
        <taxon>Eukaryota</taxon>
        <taxon>Metazoa</taxon>
        <taxon>Ecdysozoa</taxon>
        <taxon>Arthropoda</taxon>
        <taxon>Hexapoda</taxon>
        <taxon>Insecta</taxon>
        <taxon>Pterygota</taxon>
        <taxon>Neoptera</taxon>
        <taxon>Endopterygota</taxon>
        <taxon>Coleoptera</taxon>
        <taxon>Polyphaga</taxon>
        <taxon>Cucujiformia</taxon>
        <taxon>Curculionidae</taxon>
        <taxon>Ceutorhynchinae</taxon>
        <taxon>Ceutorhynchus</taxon>
    </lineage>
</organism>
<accession>A0A9N9QSR6</accession>
<sequence>MDSLQFLLKDVRQDITENHLQLKAITQDISACTGPVSELHSLNSAGRSKIAALRKLIDKFSDVILEREQLASSMDAFKKANLKAMLAIEKGSKDELLKYSKEDELRRRNNKSKENMVQMSTNVTDQLLNISKQLADTTKQVFEFLFSSNYVL</sequence>
<dbReference type="GO" id="GO:0005484">
    <property type="term" value="F:SNAP receptor activity"/>
    <property type="evidence" value="ECO:0007669"/>
    <property type="project" value="InterPro"/>
</dbReference>
<dbReference type="PANTHER" id="PTHR12825:SF0">
    <property type="entry name" value="VESICLE TRANSPORT PROTEIN SEC20"/>
    <property type="match status" value="1"/>
</dbReference>
<keyword evidence="2" id="KW-1185">Reference proteome</keyword>
<protein>
    <submittedName>
        <fullName evidence="1">Uncharacterized protein</fullName>
    </submittedName>
</protein>
<dbReference type="Proteomes" id="UP001152799">
    <property type="component" value="Chromosome 8"/>
</dbReference>
<dbReference type="GO" id="GO:0031201">
    <property type="term" value="C:SNARE complex"/>
    <property type="evidence" value="ECO:0007669"/>
    <property type="project" value="TreeGrafter"/>
</dbReference>
<proteinExistence type="predicted"/>
<evidence type="ECO:0000313" key="2">
    <source>
        <dbReference type="Proteomes" id="UP001152799"/>
    </source>
</evidence>
<dbReference type="InterPro" id="IPR005606">
    <property type="entry name" value="Sec20"/>
</dbReference>